<reference evidence="2" key="1">
    <citation type="journal article" date="2024" name="Int. J. Syst. Evol. Microbiol.">
        <title>Turicibacter faecis sp. nov., isolated from faeces of heart failure mouse model.</title>
        <authorList>
            <person name="Imamura Y."/>
            <person name="Motooka D."/>
            <person name="Nakajima Y."/>
            <person name="Ito S."/>
            <person name="Kitakaze M."/>
            <person name="Iida T."/>
            <person name="Nakamura S."/>
        </authorList>
    </citation>
    <scope>NUCLEOTIDE SEQUENCE</scope>
    <source>
        <strain evidence="2">TC023</strain>
    </source>
</reference>
<organism evidence="2 3">
    <name type="scientific">Turicibacter faecis</name>
    <dbReference type="NCBI Taxonomy" id="2963365"/>
    <lineage>
        <taxon>Bacteria</taxon>
        <taxon>Bacillati</taxon>
        <taxon>Bacillota</taxon>
        <taxon>Erysipelotrichia</taxon>
        <taxon>Erysipelotrichales</taxon>
        <taxon>Turicibacteraceae</taxon>
        <taxon>Turicibacter</taxon>
    </lineage>
</organism>
<dbReference type="InterPro" id="IPR006121">
    <property type="entry name" value="HMA_dom"/>
</dbReference>
<sequence>MRRKLRLHGMNCKNCVTHVNKTLQSLETTNLQVCVGAQSMLVNTGGTSALIQQAIDGAGHTILGID</sequence>
<proteinExistence type="predicted"/>
<dbReference type="Proteomes" id="UP001432099">
    <property type="component" value="Chromosome"/>
</dbReference>
<dbReference type="PROSITE" id="PS01047">
    <property type="entry name" value="HMA_1"/>
    <property type="match status" value="1"/>
</dbReference>
<protein>
    <recommendedName>
        <fullName evidence="4">Heavy-metal-associated domain-containing protein</fullName>
    </recommendedName>
</protein>
<evidence type="ECO:0000256" key="1">
    <source>
        <dbReference type="ARBA" id="ARBA00022723"/>
    </source>
</evidence>
<dbReference type="InterPro" id="IPR017969">
    <property type="entry name" value="Heavy-metal-associated_CS"/>
</dbReference>
<accession>A0ABM8IG11</accession>
<dbReference type="SUPFAM" id="SSF55008">
    <property type="entry name" value="HMA, heavy metal-associated domain"/>
    <property type="match status" value="1"/>
</dbReference>
<dbReference type="Gene3D" id="3.30.70.100">
    <property type="match status" value="1"/>
</dbReference>
<name>A0ABM8IG11_9FIRM</name>
<evidence type="ECO:0000313" key="3">
    <source>
        <dbReference type="Proteomes" id="UP001432099"/>
    </source>
</evidence>
<evidence type="ECO:0008006" key="4">
    <source>
        <dbReference type="Google" id="ProtNLM"/>
    </source>
</evidence>
<evidence type="ECO:0000313" key="2">
    <source>
        <dbReference type="EMBL" id="BEH90193.1"/>
    </source>
</evidence>
<dbReference type="EMBL" id="AP028127">
    <property type="protein sequence ID" value="BEH90193.1"/>
    <property type="molecule type" value="Genomic_DNA"/>
</dbReference>
<gene>
    <name evidence="2" type="ORF">T23_02950</name>
</gene>
<dbReference type="RefSeq" id="WP_161831844.1">
    <property type="nucleotide sequence ID" value="NZ_AP028127.1"/>
</dbReference>
<dbReference type="InterPro" id="IPR036163">
    <property type="entry name" value="HMA_dom_sf"/>
</dbReference>
<dbReference type="CDD" id="cd00371">
    <property type="entry name" value="HMA"/>
    <property type="match status" value="1"/>
</dbReference>
<keyword evidence="3" id="KW-1185">Reference proteome</keyword>
<keyword evidence="1" id="KW-0479">Metal-binding</keyword>